<evidence type="ECO:0000256" key="3">
    <source>
        <dbReference type="ARBA" id="ARBA00022630"/>
    </source>
</evidence>
<evidence type="ECO:0000256" key="1">
    <source>
        <dbReference type="ARBA" id="ARBA00001974"/>
    </source>
</evidence>
<evidence type="ECO:0000313" key="10">
    <source>
        <dbReference type="EMBL" id="TLQ45298.1"/>
    </source>
</evidence>
<dbReference type="GO" id="GO:0005886">
    <property type="term" value="C:plasma membrane"/>
    <property type="evidence" value="ECO:0007669"/>
    <property type="project" value="TreeGrafter"/>
</dbReference>
<gene>
    <name evidence="10" type="ORF">FEF34_21760</name>
</gene>
<dbReference type="GO" id="GO:0016627">
    <property type="term" value="F:oxidoreductase activity, acting on the CH-CH group of donors"/>
    <property type="evidence" value="ECO:0007669"/>
    <property type="project" value="InterPro"/>
</dbReference>
<keyword evidence="5 6" id="KW-0560">Oxidoreductase</keyword>
<proteinExistence type="inferred from homology"/>
<dbReference type="Gene3D" id="2.40.110.10">
    <property type="entry name" value="Butyryl-CoA Dehydrogenase, subunit A, domain 2"/>
    <property type="match status" value="1"/>
</dbReference>
<dbReference type="SUPFAM" id="SSF47203">
    <property type="entry name" value="Acyl-CoA dehydrogenase C-terminal domain-like"/>
    <property type="match status" value="1"/>
</dbReference>
<dbReference type="InterPro" id="IPR009100">
    <property type="entry name" value="AcylCoA_DH/oxidase_NM_dom_sf"/>
</dbReference>
<comment type="similarity">
    <text evidence="2 6">Belongs to the acyl-CoA dehydrogenase family.</text>
</comment>
<dbReference type="InterPro" id="IPR037069">
    <property type="entry name" value="AcylCoA_DH/ox_N_sf"/>
</dbReference>
<dbReference type="PANTHER" id="PTHR43292">
    <property type="entry name" value="ACYL-COA DEHYDROGENASE"/>
    <property type="match status" value="1"/>
</dbReference>
<dbReference type="InterPro" id="IPR009075">
    <property type="entry name" value="AcylCo_DH/oxidase_C"/>
</dbReference>
<evidence type="ECO:0000256" key="5">
    <source>
        <dbReference type="ARBA" id="ARBA00023002"/>
    </source>
</evidence>
<feature type="domain" description="Acyl-CoA dehydrogenase/oxidase C-terminal" evidence="7">
    <location>
        <begin position="235"/>
        <end position="384"/>
    </location>
</feature>
<dbReference type="AlphaFoldDB" id="A0A5R9E5P3"/>
<feature type="domain" description="Acyl-CoA dehydrogenase/oxidase N-terminal" evidence="9">
    <location>
        <begin position="8"/>
        <end position="126"/>
    </location>
</feature>
<dbReference type="SUPFAM" id="SSF56645">
    <property type="entry name" value="Acyl-CoA dehydrogenase NM domain-like"/>
    <property type="match status" value="1"/>
</dbReference>
<dbReference type="Pfam" id="PF02770">
    <property type="entry name" value="Acyl-CoA_dh_M"/>
    <property type="match status" value="1"/>
</dbReference>
<keyword evidence="4 6" id="KW-0274">FAD</keyword>
<evidence type="ECO:0000256" key="6">
    <source>
        <dbReference type="RuleBase" id="RU362125"/>
    </source>
</evidence>
<dbReference type="InterPro" id="IPR036250">
    <property type="entry name" value="AcylCo_DH-like_C"/>
</dbReference>
<reference evidence="10 11" key="1">
    <citation type="submission" date="2019-05" db="EMBL/GenBank/DDBJ databases">
        <title>Streptomyces marianii sp. nov., a novel marine actinomycete from southern coast of India.</title>
        <authorList>
            <person name="Iniyan A.M."/>
            <person name="Wink J."/>
            <person name="Ramprasad E."/>
            <person name="Ramana C.V."/>
            <person name="Bunk B."/>
            <person name="Sproer C."/>
            <person name="Joseph F.-J.R.S."/>
            <person name="Vincent S.G.P."/>
        </authorList>
    </citation>
    <scope>NUCLEOTIDE SEQUENCE [LARGE SCALE GENOMIC DNA]</scope>
    <source>
        <strain evidence="10 11">ICN19</strain>
    </source>
</reference>
<comment type="cofactor">
    <cofactor evidence="1 6">
        <name>FAD</name>
        <dbReference type="ChEBI" id="CHEBI:57692"/>
    </cofactor>
</comment>
<dbReference type="PANTHER" id="PTHR43292:SF3">
    <property type="entry name" value="ACYL-COA DEHYDROGENASE FADE29"/>
    <property type="match status" value="1"/>
</dbReference>
<accession>A0A5R9E5P3</accession>
<evidence type="ECO:0000256" key="4">
    <source>
        <dbReference type="ARBA" id="ARBA00022827"/>
    </source>
</evidence>
<dbReference type="InterPro" id="IPR013786">
    <property type="entry name" value="AcylCoA_DH/ox_N"/>
</dbReference>
<sequence length="391" mass="43038">MDFAFGPDDTAFRHEARTWLEDHVTGAFADSAGHRGPGGEHERDRTRFAWERELGAGGWIGLGWDADHGNRRATLTQQVVWAEEYARARAPARLGHIGENLLAPTLIAHGDTDQQARYLPGIARGEEYWCQGYSEPGAGSDLASLRTTAVADGGRYRVTGQKIWTSLAREAHWCFVLARTEPGATRHRGLSFLLVPMDQPGRIDVRPIRQMSGTSEFNEVFLDGAEAVETVGGEGNGWQVAMGLLALERGVSTLVQQIGFEEELGRVLRTAAGGVLDHDPVLRDRLVHQWAELRTMRWNALRTLGRTGDPGAPSVAKLLWGGWHRRLGELAVQVRGAAAAAGPDAWSPSYELDALQRLFLFTRADTIYGGSDEVQRNIIAERVLGLPREPR</sequence>
<keyword evidence="11" id="KW-1185">Reference proteome</keyword>
<dbReference type="Pfam" id="PF02771">
    <property type="entry name" value="Acyl-CoA_dh_N"/>
    <property type="match status" value="1"/>
</dbReference>
<protein>
    <submittedName>
        <fullName evidence="10">Acyl-CoA dehydrogenase</fullName>
    </submittedName>
</protein>
<dbReference type="Proteomes" id="UP000305921">
    <property type="component" value="Unassembled WGS sequence"/>
</dbReference>
<dbReference type="Pfam" id="PF00441">
    <property type="entry name" value="Acyl-CoA_dh_1"/>
    <property type="match status" value="1"/>
</dbReference>
<dbReference type="GO" id="GO:0050660">
    <property type="term" value="F:flavin adenine dinucleotide binding"/>
    <property type="evidence" value="ECO:0007669"/>
    <property type="project" value="InterPro"/>
</dbReference>
<evidence type="ECO:0000259" key="9">
    <source>
        <dbReference type="Pfam" id="PF02771"/>
    </source>
</evidence>
<dbReference type="InterPro" id="IPR052161">
    <property type="entry name" value="Mycobact_Acyl-CoA_DH"/>
</dbReference>
<feature type="domain" description="Acyl-CoA oxidase/dehydrogenase middle" evidence="8">
    <location>
        <begin position="130"/>
        <end position="219"/>
    </location>
</feature>
<organism evidence="10 11">
    <name type="scientific">Streptomyces marianii</name>
    <dbReference type="NCBI Taxonomy" id="1817406"/>
    <lineage>
        <taxon>Bacteria</taxon>
        <taxon>Bacillati</taxon>
        <taxon>Actinomycetota</taxon>
        <taxon>Actinomycetes</taxon>
        <taxon>Kitasatosporales</taxon>
        <taxon>Streptomycetaceae</taxon>
        <taxon>Streptomyces</taxon>
    </lineage>
</organism>
<evidence type="ECO:0000256" key="2">
    <source>
        <dbReference type="ARBA" id="ARBA00009347"/>
    </source>
</evidence>
<dbReference type="InterPro" id="IPR046373">
    <property type="entry name" value="Acyl-CoA_Oxase/DH_mid-dom_sf"/>
</dbReference>
<dbReference type="RefSeq" id="WP_138054640.1">
    <property type="nucleotide sequence ID" value="NZ_VAWE01000001.1"/>
</dbReference>
<dbReference type="Gene3D" id="1.20.140.10">
    <property type="entry name" value="Butyryl-CoA Dehydrogenase, subunit A, domain 3"/>
    <property type="match status" value="1"/>
</dbReference>
<dbReference type="OrthoDB" id="3964153at2"/>
<evidence type="ECO:0000313" key="11">
    <source>
        <dbReference type="Proteomes" id="UP000305921"/>
    </source>
</evidence>
<dbReference type="InterPro" id="IPR006091">
    <property type="entry name" value="Acyl-CoA_Oxase/DH_mid-dom"/>
</dbReference>
<dbReference type="Gene3D" id="1.10.540.10">
    <property type="entry name" value="Acyl-CoA dehydrogenase/oxidase, N-terminal domain"/>
    <property type="match status" value="1"/>
</dbReference>
<dbReference type="EMBL" id="VAWE01000001">
    <property type="protein sequence ID" value="TLQ45298.1"/>
    <property type="molecule type" value="Genomic_DNA"/>
</dbReference>
<comment type="caution">
    <text evidence="10">The sequence shown here is derived from an EMBL/GenBank/DDBJ whole genome shotgun (WGS) entry which is preliminary data.</text>
</comment>
<evidence type="ECO:0000259" key="8">
    <source>
        <dbReference type="Pfam" id="PF02770"/>
    </source>
</evidence>
<evidence type="ECO:0000259" key="7">
    <source>
        <dbReference type="Pfam" id="PF00441"/>
    </source>
</evidence>
<keyword evidence="3 6" id="KW-0285">Flavoprotein</keyword>
<name>A0A5R9E5P3_9ACTN</name>